<dbReference type="InParanoid" id="Q237B1"/>
<proteinExistence type="predicted"/>
<dbReference type="RefSeq" id="XP_001012584.1">
    <property type="nucleotide sequence ID" value="XM_001012584.1"/>
</dbReference>
<dbReference type="EMBL" id="GG662749">
    <property type="protein sequence ID" value="EAR92339.1"/>
    <property type="molecule type" value="Genomic_DNA"/>
</dbReference>
<reference evidence="2" key="1">
    <citation type="journal article" date="2006" name="PLoS Biol.">
        <title>Macronuclear genome sequence of the ciliate Tetrahymena thermophila, a model eukaryote.</title>
        <authorList>
            <person name="Eisen J.A."/>
            <person name="Coyne R.S."/>
            <person name="Wu M."/>
            <person name="Wu D."/>
            <person name="Thiagarajan M."/>
            <person name="Wortman J.R."/>
            <person name="Badger J.H."/>
            <person name="Ren Q."/>
            <person name="Amedeo P."/>
            <person name="Jones K.M."/>
            <person name="Tallon L.J."/>
            <person name="Delcher A.L."/>
            <person name="Salzberg S.L."/>
            <person name="Silva J.C."/>
            <person name="Haas B.J."/>
            <person name="Majoros W.H."/>
            <person name="Farzad M."/>
            <person name="Carlton J.M."/>
            <person name="Smith R.K. Jr."/>
            <person name="Garg J."/>
            <person name="Pearlman R.E."/>
            <person name="Karrer K.M."/>
            <person name="Sun L."/>
            <person name="Manning G."/>
            <person name="Elde N.C."/>
            <person name="Turkewitz A.P."/>
            <person name="Asai D.J."/>
            <person name="Wilkes D.E."/>
            <person name="Wang Y."/>
            <person name="Cai H."/>
            <person name="Collins K."/>
            <person name="Stewart B.A."/>
            <person name="Lee S.R."/>
            <person name="Wilamowska K."/>
            <person name="Weinberg Z."/>
            <person name="Ruzzo W.L."/>
            <person name="Wloga D."/>
            <person name="Gaertig J."/>
            <person name="Frankel J."/>
            <person name="Tsao C.-C."/>
            <person name="Gorovsky M.A."/>
            <person name="Keeling P.J."/>
            <person name="Waller R.F."/>
            <person name="Patron N.J."/>
            <person name="Cherry J.M."/>
            <person name="Stover N.A."/>
            <person name="Krieger C.J."/>
            <person name="del Toro C."/>
            <person name="Ryder H.F."/>
            <person name="Williamson S.C."/>
            <person name="Barbeau R.A."/>
            <person name="Hamilton E.P."/>
            <person name="Orias E."/>
        </authorList>
    </citation>
    <scope>NUCLEOTIDE SEQUENCE [LARGE SCALE GENOMIC DNA]</scope>
    <source>
        <strain evidence="2">SB210</strain>
    </source>
</reference>
<dbReference type="GeneID" id="7839346"/>
<evidence type="ECO:0000313" key="2">
    <source>
        <dbReference type="Proteomes" id="UP000009168"/>
    </source>
</evidence>
<keyword evidence="2" id="KW-1185">Reference proteome</keyword>
<evidence type="ECO:0000313" key="1">
    <source>
        <dbReference type="EMBL" id="EAR92339.1"/>
    </source>
</evidence>
<organism evidence="1 2">
    <name type="scientific">Tetrahymena thermophila (strain SB210)</name>
    <dbReference type="NCBI Taxonomy" id="312017"/>
    <lineage>
        <taxon>Eukaryota</taxon>
        <taxon>Sar</taxon>
        <taxon>Alveolata</taxon>
        <taxon>Ciliophora</taxon>
        <taxon>Intramacronucleata</taxon>
        <taxon>Oligohymenophorea</taxon>
        <taxon>Hymenostomatida</taxon>
        <taxon>Tetrahymenina</taxon>
        <taxon>Tetrahymenidae</taxon>
        <taxon>Tetrahymena</taxon>
    </lineage>
</organism>
<protein>
    <submittedName>
        <fullName evidence="1">Uncharacterized protein</fullName>
    </submittedName>
</protein>
<name>Q237B1_TETTS</name>
<dbReference type="KEGG" id="tet:TTHERM_00083380"/>
<dbReference type="HOGENOM" id="CLU_2502918_0_0_1"/>
<gene>
    <name evidence="1" type="ORF">TTHERM_00083380</name>
</gene>
<accession>Q237B1</accession>
<dbReference type="Proteomes" id="UP000009168">
    <property type="component" value="Unassembled WGS sequence"/>
</dbReference>
<sequence>MQQENSEQNKNSIPSEFWYGQGFYCPECHFAFAYFYEWDHMWYECYWKEYKNGEYEQADNLSIKENDELKCIRCEKTVKVVKRNEN</sequence>
<dbReference type="AlphaFoldDB" id="Q237B1"/>